<evidence type="ECO:0000256" key="1">
    <source>
        <dbReference type="ARBA" id="ARBA00022614"/>
    </source>
</evidence>
<keyword evidence="6" id="KW-1185">Reference proteome</keyword>
<dbReference type="InterPro" id="IPR050216">
    <property type="entry name" value="LRR_domain-containing"/>
</dbReference>
<evidence type="ECO:0000256" key="2">
    <source>
        <dbReference type="ARBA" id="ARBA00022737"/>
    </source>
</evidence>
<protein>
    <submittedName>
        <fullName evidence="5">Uncharacterized protein</fullName>
    </submittedName>
</protein>
<keyword evidence="1" id="KW-0433">Leucine-rich repeat</keyword>
<dbReference type="PRINTS" id="PR00019">
    <property type="entry name" value="LEURICHRPT"/>
</dbReference>
<dbReference type="InterPro" id="IPR001611">
    <property type="entry name" value="Leu-rich_rpt"/>
</dbReference>
<comment type="function">
    <text evidence="4">Leucine-rich repeat protein that likely mediates protein interactions, possibly in the context of signal transduction.</text>
</comment>
<dbReference type="EMBL" id="CM007382">
    <property type="protein sequence ID" value="ONK78361.1"/>
    <property type="molecule type" value="Genomic_DNA"/>
</dbReference>
<comment type="similarity">
    <text evidence="3">Belongs to the SHOC2 family.</text>
</comment>
<dbReference type="InterPro" id="IPR003591">
    <property type="entry name" value="Leu-rich_rpt_typical-subtyp"/>
</dbReference>
<name>A0A5P1FNU8_ASPOF</name>
<sequence>MADQEKECREKAEKVKAPFKAIIELEEMHEAYNNQLKVAEEKLVKIYEGHRLNQDEEDKEKDEGKELVEDDNVNEEVIGILQQERVEKVELSARNLRFLPEEFGRIRGLISLELSNNQLQVIPDSIAGLEHLEELRVSSNLLVSLPDSIGFLLNLKILNVSSNKLKALPDSISKCRSLVELDVSYNELTFLPTSIGHELVNLQKLCVQLNKLRSLPTSVCEMKSLKHLDAHFNELRGVPYAIGKLSNLEYLNLSSNFSDLQELPPTFGDLINLRELDLSNNQIHALPDTFGRLERLTKLNLDQNPLSLPPLEVANQGVEAVKEYMVKRWLDMLLEEQRKIKLQEQSPTKVGWLTRSTSLLGGLVSGVSEYLGVGDRSPRDPYLDQNL</sequence>
<evidence type="ECO:0000256" key="3">
    <source>
        <dbReference type="ARBA" id="ARBA00023786"/>
    </source>
</evidence>
<dbReference type="Proteomes" id="UP000243459">
    <property type="component" value="Chromosome 2"/>
</dbReference>
<dbReference type="PANTHER" id="PTHR48051">
    <property type="match status" value="1"/>
</dbReference>
<keyword evidence="2" id="KW-0677">Repeat</keyword>
<dbReference type="SMART" id="SM00369">
    <property type="entry name" value="LRR_TYP"/>
    <property type="match status" value="8"/>
</dbReference>
<dbReference type="Gramene" id="ONK78361">
    <property type="protein sequence ID" value="ONK78361"/>
    <property type="gene ID" value="A4U43_C02F17850"/>
</dbReference>
<dbReference type="InterPro" id="IPR032675">
    <property type="entry name" value="LRR_dom_sf"/>
</dbReference>
<dbReference type="Pfam" id="PF13855">
    <property type="entry name" value="LRR_8"/>
    <property type="match status" value="3"/>
</dbReference>
<dbReference type="OMA" id="AWCESIL"/>
<dbReference type="FunFam" id="3.80.10.10:FF:000405">
    <property type="entry name" value="Plant intracellular Ras-group-related LRR protein 4"/>
    <property type="match status" value="1"/>
</dbReference>
<gene>
    <name evidence="5" type="ORF">A4U43_C02F17850</name>
</gene>
<dbReference type="AlphaFoldDB" id="A0A5P1FNU8"/>
<evidence type="ECO:0000313" key="6">
    <source>
        <dbReference type="Proteomes" id="UP000243459"/>
    </source>
</evidence>
<dbReference type="PANTHER" id="PTHR48051:SF54">
    <property type="entry name" value="LEUCINE-RICH REPEAT-CONTAINING PROTEIN"/>
    <property type="match status" value="1"/>
</dbReference>
<proteinExistence type="inferred from homology"/>
<dbReference type="Gene3D" id="3.80.10.10">
    <property type="entry name" value="Ribonuclease Inhibitor"/>
    <property type="match status" value="3"/>
</dbReference>
<dbReference type="SMART" id="SM00364">
    <property type="entry name" value="LRR_BAC"/>
    <property type="match status" value="7"/>
</dbReference>
<dbReference type="PROSITE" id="PS51450">
    <property type="entry name" value="LRR"/>
    <property type="match status" value="2"/>
</dbReference>
<evidence type="ECO:0000313" key="5">
    <source>
        <dbReference type="EMBL" id="ONK78361.1"/>
    </source>
</evidence>
<organism evidence="5 6">
    <name type="scientific">Asparagus officinalis</name>
    <name type="common">Garden asparagus</name>
    <dbReference type="NCBI Taxonomy" id="4686"/>
    <lineage>
        <taxon>Eukaryota</taxon>
        <taxon>Viridiplantae</taxon>
        <taxon>Streptophyta</taxon>
        <taxon>Embryophyta</taxon>
        <taxon>Tracheophyta</taxon>
        <taxon>Spermatophyta</taxon>
        <taxon>Magnoliopsida</taxon>
        <taxon>Liliopsida</taxon>
        <taxon>Asparagales</taxon>
        <taxon>Asparagaceae</taxon>
        <taxon>Asparagoideae</taxon>
        <taxon>Asparagus</taxon>
    </lineage>
</organism>
<reference evidence="6" key="1">
    <citation type="journal article" date="2017" name="Nat. Commun.">
        <title>The asparagus genome sheds light on the origin and evolution of a young Y chromosome.</title>
        <authorList>
            <person name="Harkess A."/>
            <person name="Zhou J."/>
            <person name="Xu C."/>
            <person name="Bowers J.E."/>
            <person name="Van der Hulst R."/>
            <person name="Ayyampalayam S."/>
            <person name="Mercati F."/>
            <person name="Riccardi P."/>
            <person name="McKain M.R."/>
            <person name="Kakrana A."/>
            <person name="Tang H."/>
            <person name="Ray J."/>
            <person name="Groenendijk J."/>
            <person name="Arikit S."/>
            <person name="Mathioni S.M."/>
            <person name="Nakano M."/>
            <person name="Shan H."/>
            <person name="Telgmann-Rauber A."/>
            <person name="Kanno A."/>
            <person name="Yue Z."/>
            <person name="Chen H."/>
            <person name="Li W."/>
            <person name="Chen Y."/>
            <person name="Xu X."/>
            <person name="Zhang Y."/>
            <person name="Luo S."/>
            <person name="Chen H."/>
            <person name="Gao J."/>
            <person name="Mao Z."/>
            <person name="Pires J.C."/>
            <person name="Luo M."/>
            <person name="Kudrna D."/>
            <person name="Wing R.A."/>
            <person name="Meyers B.C."/>
            <person name="Yi K."/>
            <person name="Kong H."/>
            <person name="Lavrijsen P."/>
            <person name="Sunseri F."/>
            <person name="Falavigna A."/>
            <person name="Ye Y."/>
            <person name="Leebens-Mack J.H."/>
            <person name="Chen G."/>
        </authorList>
    </citation>
    <scope>NUCLEOTIDE SEQUENCE [LARGE SCALE GENOMIC DNA]</scope>
    <source>
        <strain evidence="6">cv. DH0086</strain>
    </source>
</reference>
<dbReference type="GO" id="GO:0005737">
    <property type="term" value="C:cytoplasm"/>
    <property type="evidence" value="ECO:0007669"/>
    <property type="project" value="TreeGrafter"/>
</dbReference>
<evidence type="ECO:0000256" key="4">
    <source>
        <dbReference type="ARBA" id="ARBA00037519"/>
    </source>
</evidence>
<dbReference type="Pfam" id="PF00560">
    <property type="entry name" value="LRR_1"/>
    <property type="match status" value="1"/>
</dbReference>
<dbReference type="SUPFAM" id="SSF52058">
    <property type="entry name" value="L domain-like"/>
    <property type="match status" value="1"/>
</dbReference>
<accession>A0A5P1FNU8</accession>